<comment type="caution">
    <text evidence="1">The sequence shown here is derived from an EMBL/GenBank/DDBJ whole genome shotgun (WGS) entry which is preliminary data.</text>
</comment>
<evidence type="ECO:0000313" key="1">
    <source>
        <dbReference type="EMBL" id="CAI9944949.1"/>
    </source>
</evidence>
<accession>A0AA86U847</accession>
<protein>
    <submittedName>
        <fullName evidence="2">Hypothetical_protein</fullName>
    </submittedName>
</protein>
<dbReference type="Proteomes" id="UP001642409">
    <property type="component" value="Unassembled WGS sequence"/>
</dbReference>
<gene>
    <name evidence="1" type="ORF">HINF_LOCUS32594</name>
    <name evidence="2" type="ORF">HINF_LOCUS43675</name>
</gene>
<reference evidence="2 3" key="2">
    <citation type="submission" date="2024-07" db="EMBL/GenBank/DDBJ databases">
        <authorList>
            <person name="Akdeniz Z."/>
        </authorList>
    </citation>
    <scope>NUCLEOTIDE SEQUENCE [LARGE SCALE GENOMIC DNA]</scope>
</reference>
<proteinExistence type="predicted"/>
<evidence type="ECO:0000313" key="2">
    <source>
        <dbReference type="EMBL" id="CAL6049992.1"/>
    </source>
</evidence>
<organism evidence="1">
    <name type="scientific">Hexamita inflata</name>
    <dbReference type="NCBI Taxonomy" id="28002"/>
    <lineage>
        <taxon>Eukaryota</taxon>
        <taxon>Metamonada</taxon>
        <taxon>Diplomonadida</taxon>
        <taxon>Hexamitidae</taxon>
        <taxon>Hexamitinae</taxon>
        <taxon>Hexamita</taxon>
    </lineage>
</organism>
<keyword evidence="3" id="KW-1185">Reference proteome</keyword>
<evidence type="ECO:0000313" key="3">
    <source>
        <dbReference type="Proteomes" id="UP001642409"/>
    </source>
</evidence>
<dbReference type="AlphaFoldDB" id="A0AA86U847"/>
<dbReference type="EMBL" id="CATOUU010000735">
    <property type="protein sequence ID" value="CAI9944949.1"/>
    <property type="molecule type" value="Genomic_DNA"/>
</dbReference>
<name>A0AA86U847_9EUKA</name>
<reference evidence="1" key="1">
    <citation type="submission" date="2023-06" db="EMBL/GenBank/DDBJ databases">
        <authorList>
            <person name="Kurt Z."/>
        </authorList>
    </citation>
    <scope>NUCLEOTIDE SEQUENCE</scope>
</reference>
<dbReference type="EMBL" id="CAXDID020000182">
    <property type="protein sequence ID" value="CAL6049992.1"/>
    <property type="molecule type" value="Genomic_DNA"/>
</dbReference>
<sequence>MANYISPLSQSTPALNISSIILFTGCNLLHSINLIGTAQHDSYSNLAIQLTLQQPHDILALVISHITVKTCYNLGLACLGLWCLTIQKHINASSQYSDIIFILSSFSQKQNSFVCN</sequence>